<sequence>MQPETFNGLVETTHDALVLFGAVRRGVLHCVPARLSDAHKAAIASGSCFVFCERDSGIRRWTDGRLWGPSRILGHFFVYRELDFKLPAPRHEKYVRSSRKVVQLNGKQALVSSKGTYIVRDGGLIKKTISVTMDGQTYHLVAYYTQLDLVSRRLETPRQVPELACLRPDESAIRLSLAYGGKRRRTEPRADEPNDSHDNNDESDAHDSRDHPEAQDDDNDKVSAAGCHGPSRANGEAPSSQVPVARRRTRSADSADSGIIVRHAGLGSLLRDGSYASSVLLGSSKLLVPSSRSKAPRPRHRTAGGCSTSSLDSGPVSSPGSAAAASAIAASAIATSVATVSTMPGPPAATAPAAALSSLALGGFGMHMGPAADVLAGGLISTGMASLAFAASSAAPPPAATAPFPPPAASPPDHGGSNSAAGDDAAVITPESLLGSDPFQADPFQSDPLTASPGLMGAPTTYSMFAAAAAVAAAAATSQNGQQAHSQPPGVHGYQLSQAQISHAQQSSHTQPLSHTYHQQQHQQQHHQQHQQQPSSASLSMHIPMLLDLDLNAHSLMPAIPPLQMPSALQHPQQQMQAPASMPATASMPHPAPLQAPAAIPVLTPPPTSTAAWPTPPPPWTVPGQPQPLSHQRQQHLHQELQATTPLQHLQLHHQQQHPMPEPQRSLYCAPPSAPPEMQAPECGDSDLLDALFNGTGEDMAEVVHERRVMCGAGGIAVASALTGVHEA</sequence>
<feature type="compositionally biased region" description="Basic and acidic residues" evidence="1">
    <location>
        <begin position="187"/>
        <end position="214"/>
    </location>
</feature>
<feature type="compositionally biased region" description="Pro residues" evidence="1">
    <location>
        <begin position="395"/>
        <end position="410"/>
    </location>
</feature>
<accession>A0ABR4N634</accession>
<keyword evidence="3" id="KW-1185">Reference proteome</keyword>
<proteinExistence type="predicted"/>
<dbReference type="Pfam" id="PF09729">
    <property type="entry name" value="Gti1_Pac2"/>
    <property type="match status" value="2"/>
</dbReference>
<comment type="caution">
    <text evidence="2">The sequence shown here is derived from an EMBL/GenBank/DDBJ whole genome shotgun (WGS) entry which is preliminary data.</text>
</comment>
<name>A0ABR4N634_9FUNG</name>
<dbReference type="PANTHER" id="PTHR28027:SF2">
    <property type="entry name" value="TRANSCRIPTIONAL REGULATOR MIT1"/>
    <property type="match status" value="1"/>
</dbReference>
<feature type="compositionally biased region" description="Low complexity" evidence="1">
    <location>
        <begin position="411"/>
        <end position="423"/>
    </location>
</feature>
<feature type="region of interest" description="Disordered" evidence="1">
    <location>
        <begin position="499"/>
        <end position="538"/>
    </location>
</feature>
<dbReference type="Proteomes" id="UP001527925">
    <property type="component" value="Unassembled WGS sequence"/>
</dbReference>
<feature type="region of interest" description="Disordered" evidence="1">
    <location>
        <begin position="562"/>
        <end position="589"/>
    </location>
</feature>
<feature type="compositionally biased region" description="Low complexity" evidence="1">
    <location>
        <begin position="566"/>
        <end position="589"/>
    </location>
</feature>
<organism evidence="2 3">
    <name type="scientific">Polyrhizophydium stewartii</name>
    <dbReference type="NCBI Taxonomy" id="2732419"/>
    <lineage>
        <taxon>Eukaryota</taxon>
        <taxon>Fungi</taxon>
        <taxon>Fungi incertae sedis</taxon>
        <taxon>Chytridiomycota</taxon>
        <taxon>Chytridiomycota incertae sedis</taxon>
        <taxon>Chytridiomycetes</taxon>
        <taxon>Rhizophydiales</taxon>
        <taxon>Rhizophydiales incertae sedis</taxon>
        <taxon>Polyrhizophydium</taxon>
    </lineage>
</organism>
<evidence type="ECO:0000313" key="3">
    <source>
        <dbReference type="Proteomes" id="UP001527925"/>
    </source>
</evidence>
<feature type="compositionally biased region" description="Low complexity" evidence="1">
    <location>
        <begin position="499"/>
        <end position="511"/>
    </location>
</feature>
<feature type="region of interest" description="Disordered" evidence="1">
    <location>
        <begin position="395"/>
        <end position="423"/>
    </location>
</feature>
<evidence type="ECO:0000313" key="2">
    <source>
        <dbReference type="EMBL" id="KAL2914915.1"/>
    </source>
</evidence>
<reference evidence="2 3" key="1">
    <citation type="submission" date="2023-09" db="EMBL/GenBank/DDBJ databases">
        <title>Pangenome analysis of Batrachochytrium dendrobatidis and related Chytrids.</title>
        <authorList>
            <person name="Yacoub M.N."/>
            <person name="Stajich J.E."/>
            <person name="James T.Y."/>
        </authorList>
    </citation>
    <scope>NUCLEOTIDE SEQUENCE [LARGE SCALE GENOMIC DNA]</scope>
    <source>
        <strain evidence="2 3">JEL0888</strain>
    </source>
</reference>
<gene>
    <name evidence="2" type="primary">sge1</name>
    <name evidence="2" type="ORF">HK105_205457</name>
</gene>
<evidence type="ECO:0000256" key="1">
    <source>
        <dbReference type="SAM" id="MobiDB-lite"/>
    </source>
</evidence>
<feature type="region of interest" description="Disordered" evidence="1">
    <location>
        <begin position="289"/>
        <end position="318"/>
    </location>
</feature>
<feature type="region of interest" description="Disordered" evidence="1">
    <location>
        <begin position="177"/>
        <end position="254"/>
    </location>
</feature>
<dbReference type="EMBL" id="JADGIZ020000028">
    <property type="protein sequence ID" value="KAL2914915.1"/>
    <property type="molecule type" value="Genomic_DNA"/>
</dbReference>
<feature type="region of interest" description="Disordered" evidence="1">
    <location>
        <begin position="433"/>
        <end position="452"/>
    </location>
</feature>
<protein>
    <submittedName>
        <fullName evidence="2">Global transcription regulator sge1</fullName>
    </submittedName>
</protein>
<dbReference type="PANTHER" id="PTHR28027">
    <property type="entry name" value="TRANSCRIPTIONAL REGULATOR MIT1"/>
    <property type="match status" value="1"/>
</dbReference>
<dbReference type="InterPro" id="IPR018608">
    <property type="entry name" value="Gti1/Pac2"/>
</dbReference>